<reference evidence="1 2" key="1">
    <citation type="submission" date="2024-03" db="EMBL/GenBank/DDBJ databases">
        <title>The Genome Sequence of Enterococcus sp. DIV1094.</title>
        <authorList>
            <consortium name="The Broad Institute Genomics Platform"/>
            <consortium name="The Broad Institute Microbial Omics Core"/>
            <consortium name="The Broad Institute Genomic Center for Infectious Diseases"/>
            <person name="Earl A."/>
            <person name="Manson A."/>
            <person name="Gilmore M."/>
            <person name="Schwartman J."/>
            <person name="Shea T."/>
            <person name="Abouelleil A."/>
            <person name="Cao P."/>
            <person name="Chapman S."/>
            <person name="Cusick C."/>
            <person name="Young S."/>
            <person name="Neafsey D."/>
            <person name="Nusbaum C."/>
            <person name="Birren B."/>
        </authorList>
    </citation>
    <scope>NUCLEOTIDE SEQUENCE [LARGE SCALE GENOMIC DNA]</scope>
    <source>
        <strain evidence="1 2">DIV1094</strain>
    </source>
</reference>
<dbReference type="Proteomes" id="UP000664360">
    <property type="component" value="Chromosome"/>
</dbReference>
<keyword evidence="2" id="KW-1185">Reference proteome</keyword>
<dbReference type="EMBL" id="CP147250">
    <property type="protein sequence ID" value="WYJ78873.1"/>
    <property type="molecule type" value="Genomic_DNA"/>
</dbReference>
<organism evidence="1 2">
    <name type="scientific">Candidatus Enterococcus mangumiae</name>
    <dbReference type="NCBI Taxonomy" id="2230878"/>
    <lineage>
        <taxon>Bacteria</taxon>
        <taxon>Bacillati</taxon>
        <taxon>Bacillota</taxon>
        <taxon>Bacilli</taxon>
        <taxon>Lactobacillales</taxon>
        <taxon>Enterococcaceae</taxon>
        <taxon>Enterococcus</taxon>
    </lineage>
</organism>
<protein>
    <submittedName>
        <fullName evidence="1">Uncharacterized protein</fullName>
    </submittedName>
</protein>
<evidence type="ECO:0000313" key="2">
    <source>
        <dbReference type="Proteomes" id="UP000664360"/>
    </source>
</evidence>
<accession>A0ABZ2STJ6</accession>
<gene>
    <name evidence="1" type="ORF">DOK79_000379</name>
</gene>
<dbReference type="RefSeq" id="WP_206855946.1">
    <property type="nucleotide sequence ID" value="NZ_CP147250.1"/>
</dbReference>
<name>A0ABZ2STJ6_9ENTE</name>
<proteinExistence type="predicted"/>
<sequence>MKNSQLKLCKVPGCKKEIYVNKSLFCGEHERKFREYRKTAEKSALGLSVIVLGFIANVKKKS</sequence>
<evidence type="ECO:0000313" key="1">
    <source>
        <dbReference type="EMBL" id="WYJ78873.1"/>
    </source>
</evidence>